<sequence>MVNKYMRCTATTAENASMGLRLVAAVGSRGDALRDIGYYELESIYTGESGADTDSRKTAAKTEPDTAKPESTILESRSAMILAVRRDIFESSNESNAPSPRRICSLESDRGGGKGQFIDDDGDAVMRRVQDDRSDSGIGTSIDTTQESRDRGIFRVSPDKKVWLPPQQVLDRLSATVSDLD</sequence>
<feature type="compositionally biased region" description="Basic and acidic residues" evidence="1">
    <location>
        <begin position="124"/>
        <end position="135"/>
    </location>
</feature>
<dbReference type="EMBL" id="JH598185">
    <property type="status" value="NOT_ANNOTATED_CDS"/>
    <property type="molecule type" value="Genomic_DNA"/>
</dbReference>
<feature type="compositionally biased region" description="Basic and acidic residues" evidence="1">
    <location>
        <begin position="53"/>
        <end position="68"/>
    </location>
</feature>
<proteinExistence type="predicted"/>
<dbReference type="VEuPathDB" id="FungiDB:HpaG813793"/>
<reference evidence="3" key="1">
    <citation type="journal article" date="2010" name="Science">
        <title>Signatures of adaptation to obligate biotrophy in the Hyaloperonospora arabidopsidis genome.</title>
        <authorList>
            <person name="Baxter L."/>
            <person name="Tripathy S."/>
            <person name="Ishaque N."/>
            <person name="Boot N."/>
            <person name="Cabral A."/>
            <person name="Kemen E."/>
            <person name="Thines M."/>
            <person name="Ah-Fong A."/>
            <person name="Anderson R."/>
            <person name="Badejoko W."/>
            <person name="Bittner-Eddy P."/>
            <person name="Boore J.L."/>
            <person name="Chibucos M.C."/>
            <person name="Coates M."/>
            <person name="Dehal P."/>
            <person name="Delehaunty K."/>
            <person name="Dong S."/>
            <person name="Downton P."/>
            <person name="Dumas B."/>
            <person name="Fabro G."/>
            <person name="Fronick C."/>
            <person name="Fuerstenberg S.I."/>
            <person name="Fulton L."/>
            <person name="Gaulin E."/>
            <person name="Govers F."/>
            <person name="Hughes L."/>
            <person name="Humphray S."/>
            <person name="Jiang R.H."/>
            <person name="Judelson H."/>
            <person name="Kamoun S."/>
            <person name="Kyung K."/>
            <person name="Meijer H."/>
            <person name="Minx P."/>
            <person name="Morris P."/>
            <person name="Nelson J."/>
            <person name="Phuntumart V."/>
            <person name="Qutob D."/>
            <person name="Rehmany A."/>
            <person name="Rougon-Cardoso A."/>
            <person name="Ryden P."/>
            <person name="Torto-Alalibo T."/>
            <person name="Studholme D."/>
            <person name="Wang Y."/>
            <person name="Win J."/>
            <person name="Wood J."/>
            <person name="Clifton S.W."/>
            <person name="Rogers J."/>
            <person name="Van den Ackerveken G."/>
            <person name="Jones J.D."/>
            <person name="McDowell J.M."/>
            <person name="Beynon J."/>
            <person name="Tyler B.M."/>
        </authorList>
    </citation>
    <scope>NUCLEOTIDE SEQUENCE [LARGE SCALE GENOMIC DNA]</scope>
    <source>
        <strain evidence="3">Emoy2</strain>
    </source>
</reference>
<evidence type="ECO:0000313" key="3">
    <source>
        <dbReference type="Proteomes" id="UP000011713"/>
    </source>
</evidence>
<dbReference type="Proteomes" id="UP000011713">
    <property type="component" value="Unassembled WGS sequence"/>
</dbReference>
<dbReference type="AlphaFoldDB" id="M4C3X5"/>
<name>M4C3X5_HYAAE</name>
<organism evidence="2 3">
    <name type="scientific">Hyaloperonospora arabidopsidis (strain Emoy2)</name>
    <name type="common">Downy mildew agent</name>
    <name type="synonym">Peronospora arabidopsidis</name>
    <dbReference type="NCBI Taxonomy" id="559515"/>
    <lineage>
        <taxon>Eukaryota</taxon>
        <taxon>Sar</taxon>
        <taxon>Stramenopiles</taxon>
        <taxon>Oomycota</taxon>
        <taxon>Peronosporomycetes</taxon>
        <taxon>Peronosporales</taxon>
        <taxon>Peronosporaceae</taxon>
        <taxon>Hyaloperonospora</taxon>
    </lineage>
</organism>
<evidence type="ECO:0000313" key="2">
    <source>
        <dbReference type="EnsemblProtists" id="HpaP813793"/>
    </source>
</evidence>
<dbReference type="InParanoid" id="M4C3X5"/>
<dbReference type="EnsemblProtists" id="HpaT813793">
    <property type="protein sequence ID" value="HpaP813793"/>
    <property type="gene ID" value="HpaG813793"/>
</dbReference>
<keyword evidence="3" id="KW-1185">Reference proteome</keyword>
<evidence type="ECO:0000256" key="1">
    <source>
        <dbReference type="SAM" id="MobiDB-lite"/>
    </source>
</evidence>
<accession>M4C3X5</accession>
<protein>
    <submittedName>
        <fullName evidence="2">Uncharacterized protein</fullName>
    </submittedName>
</protein>
<feature type="region of interest" description="Disordered" evidence="1">
    <location>
        <begin position="89"/>
        <end position="150"/>
    </location>
</feature>
<dbReference type="HOGENOM" id="CLU_135327_0_0_1"/>
<feature type="region of interest" description="Disordered" evidence="1">
    <location>
        <begin position="49"/>
        <end position="68"/>
    </location>
</feature>
<reference evidence="2" key="2">
    <citation type="submission" date="2015-06" db="UniProtKB">
        <authorList>
            <consortium name="EnsemblProtists"/>
        </authorList>
    </citation>
    <scope>IDENTIFICATION</scope>
    <source>
        <strain evidence="2">Emoy2</strain>
    </source>
</reference>